<organism evidence="5 6">
    <name type="scientific">Candidatus Monoglobus merdigallinarum</name>
    <dbReference type="NCBI Taxonomy" id="2838698"/>
    <lineage>
        <taxon>Bacteria</taxon>
        <taxon>Bacillati</taxon>
        <taxon>Bacillota</taxon>
        <taxon>Clostridia</taxon>
        <taxon>Monoglobales</taxon>
        <taxon>Monoglobaceae</taxon>
        <taxon>Monoglobus</taxon>
    </lineage>
</organism>
<comment type="caution">
    <text evidence="5">The sequence shown here is derived from an EMBL/GenBank/DDBJ whole genome shotgun (WGS) entry which is preliminary data.</text>
</comment>
<dbReference type="SUPFAM" id="SSF51126">
    <property type="entry name" value="Pectin lyase-like"/>
    <property type="match status" value="1"/>
</dbReference>
<evidence type="ECO:0000313" key="6">
    <source>
        <dbReference type="Proteomes" id="UP000824162"/>
    </source>
</evidence>
<sequence>MKNSIKRFLKKSAAVCMAAAVLAAAGPFAPDGEMSVSAEVSESTVERPLAFPGADGAGKYSTGGRGGEIYHVTNLNDSGAGSFRDAVSKSGRIVVFDVGGTINLKSDVVVKSNISIMGQTAPGGAGITLRNGKIGMGGSNIIVRYISSRPGERGEGSGDYDAWGGSNGSNSIIDHCSLGWANDEQFGLYSGCNNLTVQYTIIGPSNCVSYHSKGAHGFGAMFGEGYNSWHHNLLCHSLSRNFRGKVIGTNPMDFVNNVIYNWGRQTAYGTFGRENYVGNYLKAGPSTKGSYRYIELSSGTGYENYKFYLTGNKVTDKNDKVRSDVTDNNWNGFSFNSNTTYLEAYYRSSRHFPIMNGEDDVSVAPHAETADEVYANVLAYAGAGIDAASRPKIDAQVIEETRTGTGSLTGGRDFSTVTDSDVKSAISTYGIEYVDYDSYYPEATSKTITDSDNDGMPDEWEVDRGLNPNDPSDANGHYIGGYYTNIEHYCNDLTVNSFPEGTVTLSPTLSELGSGYRAAIADYEALSLNKSKISSASELKLSEIGENGSNITWTSLSSDLIIENNQPVSVTRPKNNDKKIVLAAEISNQGFTATKYFDLTIRTTTLKWFASSANDGAAAGTELMKNLTALFDIKTGSLSSSFNIDGKNYTDCISSSQNGSYSGGAGQGTCLRFTAPADGTLYAYAGDVGNSTNAKTFYIVKEGADSAESGKIASKQGNGSNLTLSASVEKGVVYYIFVAGSKGKLVGVKFDEDQESLPEATPVSYTEKWSFDNIEAGGSFDNNAEIPNGSGLSLKSVYKSGSGTMPTVKQRSGSNNYLELTYAEGGQDGFIYTPSEPMDGDKLIFEMDFNKSDQEKDTVLFRVFDTVHASPDNTYTTSTDGRVFELKTSINQDLVVTDMFSRGTASTDSSPKGADFGISGFAQEKDAWYRVKLEYYKNADGIPTIDVYTGTGGGGYMYRDTVYLGSGTTKLDPRDITITPTKVQCLTRKENNVTLGIDNVSFTVQKAGEPVEEVPEGVEYRFEQNGAEVTEFNSSELTCAISGSALSGMFTAEAAEYNSDGALVTVHEEILDTSGEIRFTPSDQTAEIKVFVLSDTDKLEPLWKEAQIQRAGS</sequence>
<evidence type="ECO:0000313" key="5">
    <source>
        <dbReference type="EMBL" id="HIV85531.1"/>
    </source>
</evidence>
<reference evidence="5" key="1">
    <citation type="journal article" date="2021" name="PeerJ">
        <title>Extensive microbial diversity within the chicken gut microbiome revealed by metagenomics and culture.</title>
        <authorList>
            <person name="Gilroy R."/>
            <person name="Ravi A."/>
            <person name="Getino M."/>
            <person name="Pursley I."/>
            <person name="Horton D.L."/>
            <person name="Alikhan N.F."/>
            <person name="Baker D."/>
            <person name="Gharbi K."/>
            <person name="Hall N."/>
            <person name="Watson M."/>
            <person name="Adriaenssens E.M."/>
            <person name="Foster-Nyarko E."/>
            <person name="Jarju S."/>
            <person name="Secka A."/>
            <person name="Antonio M."/>
            <person name="Oren A."/>
            <person name="Chaudhuri R.R."/>
            <person name="La Ragione R."/>
            <person name="Hildebrand F."/>
            <person name="Pallen M.J."/>
        </authorList>
    </citation>
    <scope>NUCLEOTIDE SEQUENCE</scope>
    <source>
        <strain evidence="5">5790</strain>
    </source>
</reference>
<dbReference type="Pfam" id="PF20578">
    <property type="entry name" value="aBig_2"/>
    <property type="match status" value="1"/>
</dbReference>
<reference evidence="5" key="2">
    <citation type="submission" date="2021-04" db="EMBL/GenBank/DDBJ databases">
        <authorList>
            <person name="Gilroy R."/>
        </authorList>
    </citation>
    <scope>NUCLEOTIDE SEQUENCE</scope>
    <source>
        <strain evidence="5">5790</strain>
    </source>
</reference>
<feature type="domain" description="Atrophied bacterial Ig" evidence="4">
    <location>
        <begin position="524"/>
        <end position="602"/>
    </location>
</feature>
<feature type="signal peptide" evidence="3">
    <location>
        <begin position="1"/>
        <end position="29"/>
    </location>
</feature>
<dbReference type="PANTHER" id="PTHR42970">
    <property type="entry name" value="PECTATE LYASE C-RELATED"/>
    <property type="match status" value="1"/>
</dbReference>
<dbReference type="GO" id="GO:0046872">
    <property type="term" value="F:metal ion binding"/>
    <property type="evidence" value="ECO:0007669"/>
    <property type="project" value="UniProtKB-KW"/>
</dbReference>
<dbReference type="Gene3D" id="2.160.20.10">
    <property type="entry name" value="Single-stranded right-handed beta-helix, Pectin lyase-like"/>
    <property type="match status" value="1"/>
</dbReference>
<evidence type="ECO:0000256" key="3">
    <source>
        <dbReference type="SAM" id="SignalP"/>
    </source>
</evidence>
<dbReference type="InterPro" id="IPR012334">
    <property type="entry name" value="Pectin_lyas_fold"/>
</dbReference>
<evidence type="ECO:0000256" key="1">
    <source>
        <dbReference type="ARBA" id="ARBA00022723"/>
    </source>
</evidence>
<name>A0A9D1TLG7_9FIRM</name>
<accession>A0A9D1TLG7</accession>
<feature type="chain" id="PRO_5038460597" description="Atrophied bacterial Ig domain-containing protein" evidence="3">
    <location>
        <begin position="30"/>
        <end position="1113"/>
    </location>
</feature>
<evidence type="ECO:0000256" key="2">
    <source>
        <dbReference type="ARBA" id="ARBA00023180"/>
    </source>
</evidence>
<dbReference type="InterPro" id="IPR046780">
    <property type="entry name" value="aBig_2"/>
</dbReference>
<gene>
    <name evidence="5" type="ORF">H9900_01835</name>
</gene>
<evidence type="ECO:0000259" key="4">
    <source>
        <dbReference type="Pfam" id="PF20578"/>
    </source>
</evidence>
<dbReference type="InterPro" id="IPR052063">
    <property type="entry name" value="Polysaccharide_Lyase_1"/>
</dbReference>
<protein>
    <recommendedName>
        <fullName evidence="4">Atrophied bacterial Ig domain-containing protein</fullName>
    </recommendedName>
</protein>
<keyword evidence="3" id="KW-0732">Signal</keyword>
<dbReference type="InterPro" id="IPR011050">
    <property type="entry name" value="Pectin_lyase_fold/virulence"/>
</dbReference>
<dbReference type="PANTHER" id="PTHR42970:SF1">
    <property type="entry name" value="PECTATE LYASE C-RELATED"/>
    <property type="match status" value="1"/>
</dbReference>
<keyword evidence="1" id="KW-0479">Metal-binding</keyword>
<dbReference type="Proteomes" id="UP000824162">
    <property type="component" value="Unassembled WGS sequence"/>
</dbReference>
<dbReference type="AlphaFoldDB" id="A0A9D1TLG7"/>
<dbReference type="EMBL" id="DXIJ01000036">
    <property type="protein sequence ID" value="HIV85531.1"/>
    <property type="molecule type" value="Genomic_DNA"/>
</dbReference>
<keyword evidence="2" id="KW-0325">Glycoprotein</keyword>
<proteinExistence type="predicted"/>